<accession>A0A644Z9Y2</accession>
<reference evidence="1" key="1">
    <citation type="submission" date="2019-08" db="EMBL/GenBank/DDBJ databases">
        <authorList>
            <person name="Kucharzyk K."/>
            <person name="Murdoch R.W."/>
            <person name="Higgins S."/>
            <person name="Loffler F."/>
        </authorList>
    </citation>
    <scope>NUCLEOTIDE SEQUENCE</scope>
</reference>
<protein>
    <submittedName>
        <fullName evidence="1">Uncharacterized protein</fullName>
    </submittedName>
</protein>
<dbReference type="EMBL" id="VSSQ01008041">
    <property type="protein sequence ID" value="MPM37715.1"/>
    <property type="molecule type" value="Genomic_DNA"/>
</dbReference>
<gene>
    <name evidence="1" type="ORF">SDC9_84334</name>
</gene>
<proteinExistence type="predicted"/>
<name>A0A644Z9Y2_9ZZZZ</name>
<comment type="caution">
    <text evidence="1">The sequence shown here is derived from an EMBL/GenBank/DDBJ whole genome shotgun (WGS) entry which is preliminary data.</text>
</comment>
<organism evidence="1">
    <name type="scientific">bioreactor metagenome</name>
    <dbReference type="NCBI Taxonomy" id="1076179"/>
    <lineage>
        <taxon>unclassified sequences</taxon>
        <taxon>metagenomes</taxon>
        <taxon>ecological metagenomes</taxon>
    </lineage>
</organism>
<dbReference type="AlphaFoldDB" id="A0A644Z9Y2"/>
<evidence type="ECO:0000313" key="1">
    <source>
        <dbReference type="EMBL" id="MPM37715.1"/>
    </source>
</evidence>
<sequence length="62" mass="7349">MPLFQFRRRILEVRLHFPQADWLLVLGIVNFHQNILLDHAIQIAQSDDIFRQLIHAVTPLGY</sequence>